<dbReference type="Gene3D" id="3.40.50.300">
    <property type="entry name" value="P-loop containing nucleotide triphosphate hydrolases"/>
    <property type="match status" value="1"/>
</dbReference>
<dbReference type="STRING" id="419481.SAMN05216233_106214"/>
<dbReference type="RefSeq" id="WP_092210645.1">
    <property type="nucleotide sequence ID" value="NZ_FMUX01000006.1"/>
</dbReference>
<keyword evidence="2" id="KW-1133">Transmembrane helix</keyword>
<keyword evidence="2" id="KW-0472">Membrane</keyword>
<dbReference type="PANTHER" id="PTHR32309:SF31">
    <property type="entry name" value="CAPSULAR EXOPOLYSACCHARIDE FAMILY"/>
    <property type="match status" value="1"/>
</dbReference>
<dbReference type="OrthoDB" id="9812433at2"/>
<gene>
    <name evidence="3" type="ORF">SAMN05216233_106214</name>
</gene>
<feature type="transmembrane region" description="Helical" evidence="2">
    <location>
        <begin position="27"/>
        <end position="47"/>
    </location>
</feature>
<dbReference type="EMBL" id="FMUX01000006">
    <property type="protein sequence ID" value="SCY30367.1"/>
    <property type="molecule type" value="Genomic_DNA"/>
</dbReference>
<dbReference type="InterPro" id="IPR050445">
    <property type="entry name" value="Bact_polysacc_biosynth/exp"/>
</dbReference>
<dbReference type="SUPFAM" id="SSF52540">
    <property type="entry name" value="P-loop containing nucleoside triphosphate hydrolases"/>
    <property type="match status" value="1"/>
</dbReference>
<evidence type="ECO:0000313" key="3">
    <source>
        <dbReference type="EMBL" id="SCY30367.1"/>
    </source>
</evidence>
<dbReference type="PANTHER" id="PTHR32309">
    <property type="entry name" value="TYROSINE-PROTEIN KINASE"/>
    <property type="match status" value="1"/>
</dbReference>
<evidence type="ECO:0000256" key="2">
    <source>
        <dbReference type="SAM" id="Phobius"/>
    </source>
</evidence>
<name>A0A1G5ETT4_9BACT</name>
<keyword evidence="2" id="KW-0812">Transmembrane</keyword>
<feature type="transmembrane region" description="Helical" evidence="2">
    <location>
        <begin position="436"/>
        <end position="454"/>
    </location>
</feature>
<protein>
    <submittedName>
        <fullName evidence="3">Chromosome partitioning ATPase, Mrp family, contains Fe-S cluster</fullName>
    </submittedName>
</protein>
<organism evidence="3 4">
    <name type="scientific">Desulfoluna spongiiphila</name>
    <dbReference type="NCBI Taxonomy" id="419481"/>
    <lineage>
        <taxon>Bacteria</taxon>
        <taxon>Pseudomonadati</taxon>
        <taxon>Thermodesulfobacteriota</taxon>
        <taxon>Desulfobacteria</taxon>
        <taxon>Desulfobacterales</taxon>
        <taxon>Desulfolunaceae</taxon>
        <taxon>Desulfoluna</taxon>
    </lineage>
</organism>
<proteinExistence type="predicted"/>
<feature type="coiled-coil region" evidence="1">
    <location>
        <begin position="375"/>
        <end position="409"/>
    </location>
</feature>
<dbReference type="AlphaFoldDB" id="A0A1G5ETT4"/>
<reference evidence="3 4" key="1">
    <citation type="submission" date="2016-10" db="EMBL/GenBank/DDBJ databases">
        <authorList>
            <person name="de Groot N.N."/>
        </authorList>
    </citation>
    <scope>NUCLEOTIDE SEQUENCE [LARGE SCALE GENOMIC DNA]</scope>
    <source>
        <strain evidence="3 4">AA1</strain>
    </source>
</reference>
<keyword evidence="1" id="KW-0175">Coiled coil</keyword>
<dbReference type="Proteomes" id="UP000198870">
    <property type="component" value="Unassembled WGS sequence"/>
</dbReference>
<evidence type="ECO:0000313" key="4">
    <source>
        <dbReference type="Proteomes" id="UP000198870"/>
    </source>
</evidence>
<keyword evidence="4" id="KW-1185">Reference proteome</keyword>
<accession>A0A1G5ETT4</accession>
<sequence>MDIPENKPVPTFPAKPIDPVGSLLNHLPMVCLIVLSILALGVPAVWFKVKPVYYSEAVLKIEPVIPKILYGKEEASITPYYDDYVRTQINIVKSYAVLSMAIEEVEKTGSNWKYPDETMQQAVDRLAMRLAIKQLRDTQLFSLSMFSRRGRGLAEILNAVSAAYIEHTRLERFNKDGSRLGFLKGRREEQEKVLAEKYAVLESISAKYAVGITDEKNIYVYLQAVVDLTQQLVKAKTRRIETQTRLRELKNQMVKLQQLDIEADVDDWVEKDWATRDNRIQLSRKLQDMRLTLSGVNENHPDRKEYEENLTRLYEVQENLLKRAGEVGEKVIRGKLLSDQRKKILEEEMLFASALSAEQRLIEELTAAEHKATDVNTQMMKASTLRREIDRLQDALLRIEERIDQIEVESRSPGRASILTQAKSPETPDTGKRVKMAAVVIIMGFFSGIGYAVAKDKLDPRLKSIQDIQRVLGFPATGHIMDAKQDQGAAQDRHRMCLDSPFSRVSEQFKEIAFSIAKENTQHNSRVYNGLSLNGNQGVSTFLLNTLTALPGMAKRKIFVDLNVWNPVTRDLFAEDAPGLWDVLEGHCDLNDAIIKDSDFPFHILPFGNWPGIDKSIFQEIGMAPMIESLRCDYDYVLLDSSPLWLSTDARFLTHLSDVTILVVEAGAVVERELARAVHTLDRLEVKAISVVLNRVSFQRGRYYREAMDNYYSQVQSAFQGAGQGT</sequence>
<feature type="coiled-coil region" evidence="1">
    <location>
        <begin position="232"/>
        <end position="259"/>
    </location>
</feature>
<dbReference type="InterPro" id="IPR027417">
    <property type="entry name" value="P-loop_NTPase"/>
</dbReference>
<evidence type="ECO:0000256" key="1">
    <source>
        <dbReference type="SAM" id="Coils"/>
    </source>
</evidence>